<proteinExistence type="predicted"/>
<name>R0HYF3_9BRAS</name>
<reference evidence="4" key="1">
    <citation type="journal article" date="2013" name="Nat. Genet.">
        <title>The Capsella rubella genome and the genomic consequences of rapid mating system evolution.</title>
        <authorList>
            <person name="Slotte T."/>
            <person name="Hazzouri K.M."/>
            <person name="Agren J.A."/>
            <person name="Koenig D."/>
            <person name="Maumus F."/>
            <person name="Guo Y.L."/>
            <person name="Steige K."/>
            <person name="Platts A.E."/>
            <person name="Escobar J.S."/>
            <person name="Newman L.K."/>
            <person name="Wang W."/>
            <person name="Mandakova T."/>
            <person name="Vello E."/>
            <person name="Smith L.M."/>
            <person name="Henz S.R."/>
            <person name="Steffen J."/>
            <person name="Takuno S."/>
            <person name="Brandvain Y."/>
            <person name="Coop G."/>
            <person name="Andolfatto P."/>
            <person name="Hu T.T."/>
            <person name="Blanchette M."/>
            <person name="Clark R.M."/>
            <person name="Quesneville H."/>
            <person name="Nordborg M."/>
            <person name="Gaut B.S."/>
            <person name="Lysak M.A."/>
            <person name="Jenkins J."/>
            <person name="Grimwood J."/>
            <person name="Chapman J."/>
            <person name="Prochnik S."/>
            <person name="Shu S."/>
            <person name="Rokhsar D."/>
            <person name="Schmutz J."/>
            <person name="Weigel D."/>
            <person name="Wright S.I."/>
        </authorList>
    </citation>
    <scope>NUCLEOTIDE SEQUENCE [LARGE SCALE GENOMIC DNA]</scope>
    <source>
        <strain evidence="4">cv. Monte Gargano</strain>
    </source>
</reference>
<dbReference type="InterPro" id="IPR043151">
    <property type="entry name" value="BAH_sf"/>
</dbReference>
<dbReference type="InterPro" id="IPR036575">
    <property type="entry name" value="TFIIS_cen_dom_sf"/>
</dbReference>
<dbReference type="PANTHER" id="PTHR46871">
    <property type="entry name" value="BROMO-ADJACENT HOMOLOGY (BAH) DOMAIN-CONTAINING PROTEIN"/>
    <property type="match status" value="1"/>
</dbReference>
<evidence type="ECO:0000313" key="4">
    <source>
        <dbReference type="Proteomes" id="UP000029121"/>
    </source>
</evidence>
<dbReference type="InterPro" id="IPR001025">
    <property type="entry name" value="BAH_dom"/>
</dbReference>
<evidence type="ECO:0000313" key="3">
    <source>
        <dbReference type="EMBL" id="EOA29103.1"/>
    </source>
</evidence>
<feature type="domain" description="BAH" evidence="2">
    <location>
        <begin position="52"/>
        <end position="181"/>
    </location>
</feature>
<dbReference type="GO" id="GO:0003682">
    <property type="term" value="F:chromatin binding"/>
    <property type="evidence" value="ECO:0007669"/>
    <property type="project" value="InterPro"/>
</dbReference>
<feature type="compositionally biased region" description="Polar residues" evidence="1">
    <location>
        <begin position="1"/>
        <end position="20"/>
    </location>
</feature>
<dbReference type="Gene3D" id="1.10.472.30">
    <property type="entry name" value="Transcription elongation factor S-II, central domain"/>
    <property type="match status" value="1"/>
</dbReference>
<organism evidence="3 4">
    <name type="scientific">Capsella rubella</name>
    <dbReference type="NCBI Taxonomy" id="81985"/>
    <lineage>
        <taxon>Eukaryota</taxon>
        <taxon>Viridiplantae</taxon>
        <taxon>Streptophyta</taxon>
        <taxon>Embryophyta</taxon>
        <taxon>Tracheophyta</taxon>
        <taxon>Spermatophyta</taxon>
        <taxon>Magnoliopsida</taxon>
        <taxon>eudicotyledons</taxon>
        <taxon>Gunneridae</taxon>
        <taxon>Pentapetalae</taxon>
        <taxon>rosids</taxon>
        <taxon>malvids</taxon>
        <taxon>Brassicales</taxon>
        <taxon>Brassicaceae</taxon>
        <taxon>Camelineae</taxon>
        <taxon>Capsella</taxon>
    </lineage>
</organism>
<dbReference type="Proteomes" id="UP000029121">
    <property type="component" value="Unassembled WGS sequence"/>
</dbReference>
<dbReference type="AlphaFoldDB" id="R0HYF3"/>
<dbReference type="PANTHER" id="PTHR46871:SF1">
    <property type="entry name" value="BROMO-ADJACENT HOMOLOGY (BAH) DOMAIN-CONTAINING PROTEIN"/>
    <property type="match status" value="1"/>
</dbReference>
<evidence type="ECO:0000256" key="1">
    <source>
        <dbReference type="SAM" id="MobiDB-lite"/>
    </source>
</evidence>
<gene>
    <name evidence="3" type="ORF">CARUB_v10025370mg</name>
</gene>
<evidence type="ECO:0000259" key="2">
    <source>
        <dbReference type="PROSITE" id="PS51038"/>
    </source>
</evidence>
<keyword evidence="4" id="KW-1185">Reference proteome</keyword>
<accession>R0HYF3</accession>
<dbReference type="SUPFAM" id="SSF46942">
    <property type="entry name" value="Elongation factor TFIIS domain 2"/>
    <property type="match status" value="1"/>
</dbReference>
<dbReference type="SMART" id="SM00439">
    <property type="entry name" value="BAH"/>
    <property type="match status" value="1"/>
</dbReference>
<dbReference type="Pfam" id="PF01426">
    <property type="entry name" value="BAH"/>
    <property type="match status" value="1"/>
</dbReference>
<dbReference type="STRING" id="81985.R0HYF3"/>
<dbReference type="GO" id="GO:0006351">
    <property type="term" value="P:DNA-templated transcription"/>
    <property type="evidence" value="ECO:0007669"/>
    <property type="project" value="InterPro"/>
</dbReference>
<sequence>MLTEELNQVSPRSNGSLSNIEKTEKKQGEGKKDCEEMDEKKETELEWKPEDCAQPFGDVSKITGKGEKEKNHFQAFKFQGKQYGLDIYIPNKEKYVKLEVQWFYRPEDVDAKSIAKWKSNGARSLFYSFHRDEVHAESVLQSCVVHFVPEDKQIPSRAGYPHDFIVQNVYDFAKKKLRKLSDDDFDMHQKQEIDHLVTETASRFGDLPAIDQEENQTTKITPKCLGPVRKRYVRKAKRTSPLTYGLILEGFGLLTGDSVRDKTLDELLKAVKGRCHARKKKEVGEFDFFWPDNVVPMVRALEQSLYDSLAQDMPKYKEKLEILVTEFMYSRLLAGRLMDGELKLEQVMKMSQYELRRLVVGLYDYETNNF</sequence>
<feature type="compositionally biased region" description="Basic and acidic residues" evidence="1">
    <location>
        <begin position="21"/>
        <end position="49"/>
    </location>
</feature>
<dbReference type="PROSITE" id="PS51038">
    <property type="entry name" value="BAH"/>
    <property type="match status" value="1"/>
</dbReference>
<protein>
    <recommendedName>
        <fullName evidence="2">BAH domain-containing protein</fullName>
    </recommendedName>
</protein>
<dbReference type="EMBL" id="KB870808">
    <property type="protein sequence ID" value="EOA29103.1"/>
    <property type="molecule type" value="Genomic_DNA"/>
</dbReference>
<feature type="region of interest" description="Disordered" evidence="1">
    <location>
        <begin position="1"/>
        <end position="49"/>
    </location>
</feature>
<dbReference type="eggNOG" id="KOG1886">
    <property type="taxonomic scope" value="Eukaryota"/>
</dbReference>
<dbReference type="Gene3D" id="2.30.30.490">
    <property type="match status" value="1"/>
</dbReference>